<evidence type="ECO:0000313" key="5">
    <source>
        <dbReference type="EMBL" id="KIC92935.1"/>
    </source>
</evidence>
<keyword evidence="6" id="KW-1185">Reference proteome</keyword>
<dbReference type="Pfam" id="PF02518">
    <property type="entry name" value="HATPase_c"/>
    <property type="match status" value="1"/>
</dbReference>
<name>A0A0C1IFK7_9BACT</name>
<comment type="caution">
    <text evidence="5">The sequence shown here is derived from an EMBL/GenBank/DDBJ whole genome shotgun (WGS) entry which is preliminary data.</text>
</comment>
<keyword evidence="2" id="KW-1133">Transmembrane helix</keyword>
<evidence type="ECO:0000256" key="1">
    <source>
        <dbReference type="ARBA" id="ARBA00022553"/>
    </source>
</evidence>
<dbReference type="InterPro" id="IPR011123">
    <property type="entry name" value="Y_Y_Y"/>
</dbReference>
<keyword evidence="2" id="KW-0812">Transmembrane</keyword>
<dbReference type="GO" id="GO:0016020">
    <property type="term" value="C:membrane"/>
    <property type="evidence" value="ECO:0007669"/>
    <property type="project" value="InterPro"/>
</dbReference>
<accession>A0A0C1IFK7</accession>
<dbReference type="PROSITE" id="PS50109">
    <property type="entry name" value="HIS_KIN"/>
    <property type="match status" value="1"/>
</dbReference>
<dbReference type="InterPro" id="IPR011110">
    <property type="entry name" value="Reg_prop"/>
</dbReference>
<dbReference type="AlphaFoldDB" id="A0A0C1IFK7"/>
<reference evidence="5 6" key="1">
    <citation type="submission" date="2014-11" db="EMBL/GenBank/DDBJ databases">
        <title>Genome sequence of Flavihumibacter solisilvae 3-3.</title>
        <authorList>
            <person name="Zhou G."/>
            <person name="Li M."/>
            <person name="Wang G."/>
        </authorList>
    </citation>
    <scope>NUCLEOTIDE SEQUENCE [LARGE SCALE GENOMIC DNA]</scope>
    <source>
        <strain evidence="5 6">3-3</strain>
    </source>
</reference>
<feature type="signal peptide" evidence="3">
    <location>
        <begin position="1"/>
        <end position="22"/>
    </location>
</feature>
<keyword evidence="2" id="KW-0472">Membrane</keyword>
<dbReference type="PANTHER" id="PTHR43547">
    <property type="entry name" value="TWO-COMPONENT HISTIDINE KINASE"/>
    <property type="match status" value="1"/>
</dbReference>
<dbReference type="SUPFAM" id="SSF55874">
    <property type="entry name" value="ATPase domain of HSP90 chaperone/DNA topoisomerase II/histidine kinase"/>
    <property type="match status" value="1"/>
</dbReference>
<dbReference type="RefSeq" id="WP_039142911.1">
    <property type="nucleotide sequence ID" value="NZ_JSVC01000024.1"/>
</dbReference>
<dbReference type="InterPro" id="IPR005467">
    <property type="entry name" value="His_kinase_dom"/>
</dbReference>
<keyword evidence="3" id="KW-0732">Signal</keyword>
<evidence type="ECO:0000313" key="6">
    <source>
        <dbReference type="Proteomes" id="UP000031408"/>
    </source>
</evidence>
<evidence type="ECO:0000256" key="3">
    <source>
        <dbReference type="SAM" id="SignalP"/>
    </source>
</evidence>
<dbReference type="InterPro" id="IPR011712">
    <property type="entry name" value="Sig_transdc_His_kin_sub3_dim/P"/>
</dbReference>
<dbReference type="Pfam" id="PF07730">
    <property type="entry name" value="HisKA_3"/>
    <property type="match status" value="1"/>
</dbReference>
<dbReference type="InterPro" id="IPR036890">
    <property type="entry name" value="HATPase_C_sf"/>
</dbReference>
<dbReference type="SUPFAM" id="SSF63829">
    <property type="entry name" value="Calcium-dependent phosphotriesterase"/>
    <property type="match status" value="3"/>
</dbReference>
<dbReference type="InterPro" id="IPR003594">
    <property type="entry name" value="HATPase_dom"/>
</dbReference>
<feature type="transmembrane region" description="Helical" evidence="2">
    <location>
        <begin position="782"/>
        <end position="799"/>
    </location>
</feature>
<dbReference type="Gene3D" id="3.30.565.10">
    <property type="entry name" value="Histidine kinase-like ATPase, C-terminal domain"/>
    <property type="match status" value="1"/>
</dbReference>
<gene>
    <name evidence="5" type="ORF">OI18_19465</name>
</gene>
<dbReference type="GO" id="GO:0046983">
    <property type="term" value="F:protein dimerization activity"/>
    <property type="evidence" value="ECO:0007669"/>
    <property type="project" value="InterPro"/>
</dbReference>
<organism evidence="5 6">
    <name type="scientific">Flavihumibacter solisilvae</name>
    <dbReference type="NCBI Taxonomy" id="1349421"/>
    <lineage>
        <taxon>Bacteria</taxon>
        <taxon>Pseudomonadati</taxon>
        <taxon>Bacteroidota</taxon>
        <taxon>Chitinophagia</taxon>
        <taxon>Chitinophagales</taxon>
        <taxon>Chitinophagaceae</taxon>
        <taxon>Flavihumibacter</taxon>
    </lineage>
</organism>
<dbReference type="PANTHER" id="PTHR43547:SF2">
    <property type="entry name" value="HYBRID SIGNAL TRANSDUCTION HISTIDINE KINASE C"/>
    <property type="match status" value="1"/>
</dbReference>
<feature type="domain" description="Histidine kinase" evidence="4">
    <location>
        <begin position="820"/>
        <end position="1011"/>
    </location>
</feature>
<dbReference type="Gene3D" id="1.20.5.1930">
    <property type="match status" value="1"/>
</dbReference>
<dbReference type="GO" id="GO:0000155">
    <property type="term" value="F:phosphorelay sensor kinase activity"/>
    <property type="evidence" value="ECO:0007669"/>
    <property type="project" value="InterPro"/>
</dbReference>
<dbReference type="OrthoDB" id="9778366at2"/>
<evidence type="ECO:0000256" key="2">
    <source>
        <dbReference type="SAM" id="Phobius"/>
    </source>
</evidence>
<evidence type="ECO:0000259" key="4">
    <source>
        <dbReference type="PROSITE" id="PS50109"/>
    </source>
</evidence>
<dbReference type="EMBL" id="JSVC01000024">
    <property type="protein sequence ID" value="KIC92935.1"/>
    <property type="molecule type" value="Genomic_DNA"/>
</dbReference>
<dbReference type="Gene3D" id="2.60.40.10">
    <property type="entry name" value="Immunoglobulins"/>
    <property type="match status" value="1"/>
</dbReference>
<proteinExistence type="predicted"/>
<dbReference type="STRING" id="1349421.OI18_19465"/>
<dbReference type="InterPro" id="IPR015943">
    <property type="entry name" value="WD40/YVTN_repeat-like_dom_sf"/>
</dbReference>
<keyword evidence="1" id="KW-0597">Phosphoprotein</keyword>
<feature type="chain" id="PRO_5002133340" description="Histidine kinase domain-containing protein" evidence="3">
    <location>
        <begin position="23"/>
        <end position="1011"/>
    </location>
</feature>
<protein>
    <recommendedName>
        <fullName evidence="4">Histidine kinase domain-containing protein</fullName>
    </recommendedName>
</protein>
<sequence>MQIKKSWCFWIMGFLLPLLSHGQDYTFARLSITDGLASNFVYSVWQDPKGFLWLGTDNGLQRYDGRKIVSFYDHSVPNFLPSLPVQQILDDENGRMWVRMGRRVGVFNPSSMDFREAAITGIDEAANNADFHLWKDYYGRIYLLIVRHGVLVYNASANRFEKGKLPFSMPDNWKPVQLFQDKQTSDTWIATDSGLVVYNVKAGNWFTHSKPSPQYPVLTKLSQLRNVNSVYIDSKRRCWVGWWDYTSTSGGQRLLCYDGTSNQVTRDSTGFYFSSRYYKEILHMQELRNGTLWVHGLNLLVKYDSVQQRLMNFEYPPEADHGIRFNYVYQILEDNENMLWFATDNGLYSTSQDESCSMRLMLSKQKSPANITSLQEMSDKDIWIGTWGRGVISMTDTNLTKPFYRNMPAGPEYRLVWDLLYQEDHNRLWAGCQSGRVMLFDTKKKQSLFLKPDACNGRTIRDMALDRNGNVWLGTQGGQLVRWKAGSTLENSSFEKVADLGTVIFRLYTDSGGRLWVGTHGKGLYVFDVKSSKQVGHYNVPENGVTDIVQLNDSIMALGGGQLNLLNFVTGKVSTLTIRDGLPGNNITSLQTDMFGQLWISTKNGLCKYNPRLKIFTRYDQRDGLITTTSHETLLGTNIRKKNGELVFAGNQHAVFFNPACFISKSAPQDVRITDFKLFNQFLPPDSILRLDKIRLRAEENSITFAFASLSFRQRDKLIYYYMLEGADKTWQRADWRLIAIYNLLPPGNYTFKVRCENEEGISSPNITTLELFIKPPFWRTWWFMTLAVIALGVIAYFIHRLRVNRLMAVERVRRRVARDLHDDMGSTLSTINILSEMAKMKITSDTNSTREYIEKISDNSTRMMEAMDDIVWSINPMNDNMQKITARMREFAASVLEPKGIEYTFRIGDHVKDLVLDMEARRDFFLIFKEAVNNLAKYSQANNAVIELYAANGKLNLHIQDNGIGFESETADNGNGLTNMKKRSEMMKGDLSITSGRNAGTLIRLEVPLT</sequence>
<dbReference type="CDD" id="cd16917">
    <property type="entry name" value="HATPase_UhpB-NarQ-NarX-like"/>
    <property type="match status" value="1"/>
</dbReference>
<dbReference type="Pfam" id="PF07495">
    <property type="entry name" value="Y_Y_Y"/>
    <property type="match status" value="1"/>
</dbReference>
<dbReference type="Pfam" id="PF07494">
    <property type="entry name" value="Reg_prop"/>
    <property type="match status" value="3"/>
</dbReference>
<dbReference type="SMART" id="SM00387">
    <property type="entry name" value="HATPase_c"/>
    <property type="match status" value="1"/>
</dbReference>
<dbReference type="InterPro" id="IPR013783">
    <property type="entry name" value="Ig-like_fold"/>
</dbReference>
<dbReference type="Proteomes" id="UP000031408">
    <property type="component" value="Unassembled WGS sequence"/>
</dbReference>
<dbReference type="Gene3D" id="2.130.10.10">
    <property type="entry name" value="YVTN repeat-like/Quinoprotein amine dehydrogenase"/>
    <property type="match status" value="2"/>
</dbReference>